<reference evidence="1 2" key="1">
    <citation type="submission" date="2018-06" db="EMBL/GenBank/DDBJ databases">
        <title>Complete genome of Desulfovibrio indonesiensis P37SLT.</title>
        <authorList>
            <person name="Crispim J.S."/>
            <person name="Vidigal P.M.P."/>
            <person name="Silva L.C.F."/>
            <person name="Laguardia C.N."/>
            <person name="Araujo L.C."/>
            <person name="Dias R.S."/>
            <person name="Sousa M.P."/>
            <person name="Paula S.O."/>
            <person name="Silva C."/>
        </authorList>
    </citation>
    <scope>NUCLEOTIDE SEQUENCE [LARGE SCALE GENOMIC DNA]</scope>
    <source>
        <strain evidence="1 2">P37SLT</strain>
    </source>
</reference>
<dbReference type="EMBL" id="QMIE01000007">
    <property type="protein sequence ID" value="TVM17408.1"/>
    <property type="molecule type" value="Genomic_DNA"/>
</dbReference>
<evidence type="ECO:0008006" key="3">
    <source>
        <dbReference type="Google" id="ProtNLM"/>
    </source>
</evidence>
<dbReference type="OrthoDB" id="5432773at2"/>
<gene>
    <name evidence="1" type="ORF">DPQ33_09565</name>
</gene>
<dbReference type="NCBIfam" id="TIGR02098">
    <property type="entry name" value="MJ0042_CXXC"/>
    <property type="match status" value="1"/>
</dbReference>
<evidence type="ECO:0000313" key="2">
    <source>
        <dbReference type="Proteomes" id="UP000448292"/>
    </source>
</evidence>
<keyword evidence="2" id="KW-1185">Reference proteome</keyword>
<protein>
    <recommendedName>
        <fullName evidence="3">Zinc finger/thioredoxin putative domain-containing protein</fullName>
    </recommendedName>
</protein>
<proteinExistence type="predicted"/>
<dbReference type="Proteomes" id="UP000448292">
    <property type="component" value="Unassembled WGS sequence"/>
</dbReference>
<name>A0A7M3MEU0_9BACT</name>
<sequence>MQTMQASIIRRRPSSWRFTKLSSEWPLNSAPACAGLRPDRPPCFWIRTTPRATTEQPSSRSRFAMRFKCNSCQRDLNIPDAKLPDAPKFKVKCPHCRKEIVVNRAEKGAVKSSGEGVGRTSSVPYSTIEPEVFPPGANVAFLLVGNKKWSEAAQAGLKQAEYYISQARGPEEAVLKLRLNEYDLVLVEDTPANKVVLEEISTWTGLRRRGLNLVLLGDEASSLDPQIAFRKAVNSYLNINDAARGESLIDSVLKTYKIYYQWFAQVQEVFG</sequence>
<dbReference type="AlphaFoldDB" id="A0A7M3MEU0"/>
<organism evidence="1 2">
    <name type="scientific">Oceanidesulfovibrio indonesiensis</name>
    <dbReference type="NCBI Taxonomy" id="54767"/>
    <lineage>
        <taxon>Bacteria</taxon>
        <taxon>Pseudomonadati</taxon>
        <taxon>Thermodesulfobacteriota</taxon>
        <taxon>Desulfovibrionia</taxon>
        <taxon>Desulfovibrionales</taxon>
        <taxon>Desulfovibrionaceae</taxon>
        <taxon>Oceanidesulfovibrio</taxon>
    </lineage>
</organism>
<evidence type="ECO:0000313" key="1">
    <source>
        <dbReference type="EMBL" id="TVM17408.1"/>
    </source>
</evidence>
<dbReference type="InterPro" id="IPR011723">
    <property type="entry name" value="Znf/thioredoxin_put"/>
</dbReference>
<accession>A0A7M3MEU0</accession>
<comment type="caution">
    <text evidence="1">The sequence shown here is derived from an EMBL/GenBank/DDBJ whole genome shotgun (WGS) entry which is preliminary data.</text>
</comment>